<keyword evidence="8" id="KW-1185">Reference proteome</keyword>
<keyword evidence="3" id="KW-0815">Transposition</keyword>
<reference evidence="7 8" key="1">
    <citation type="submission" date="2018-01" db="EMBL/GenBank/DDBJ databases">
        <title>Draft genome sequence of Sphaerisporangium sp. 7K107.</title>
        <authorList>
            <person name="Sahin N."/>
            <person name="Saygin H."/>
            <person name="Ay H."/>
        </authorList>
    </citation>
    <scope>NUCLEOTIDE SEQUENCE [LARGE SCALE GENOMIC DNA]</scope>
    <source>
        <strain evidence="7 8">7K107</strain>
    </source>
</reference>
<organism evidence="7 8">
    <name type="scientific">Spongiactinospora gelatinilytica</name>
    <dbReference type="NCBI Taxonomy" id="2666298"/>
    <lineage>
        <taxon>Bacteria</taxon>
        <taxon>Bacillati</taxon>
        <taxon>Actinomycetota</taxon>
        <taxon>Actinomycetes</taxon>
        <taxon>Streptosporangiales</taxon>
        <taxon>Streptosporangiaceae</taxon>
        <taxon>Spongiactinospora</taxon>
    </lineage>
</organism>
<dbReference type="GO" id="GO:0003677">
    <property type="term" value="F:DNA binding"/>
    <property type="evidence" value="ECO:0007669"/>
    <property type="project" value="UniProtKB-KW"/>
</dbReference>
<comment type="similarity">
    <text evidence="2">Belongs to the transposase mutator family.</text>
</comment>
<dbReference type="NCBIfam" id="NF033543">
    <property type="entry name" value="transpos_IS256"/>
    <property type="match status" value="1"/>
</dbReference>
<comment type="function">
    <text evidence="1">Required for the transposition of the insertion element.</text>
</comment>
<keyword evidence="5" id="KW-0233">DNA recombination</keyword>
<name>A0A2W2G980_9ACTN</name>
<dbReference type="Proteomes" id="UP000248544">
    <property type="component" value="Unassembled WGS sequence"/>
</dbReference>
<dbReference type="GO" id="GO:0006313">
    <property type="term" value="P:DNA transposition"/>
    <property type="evidence" value="ECO:0007669"/>
    <property type="project" value="InterPro"/>
</dbReference>
<sequence>MIKAPRGARWLCWQSKPHERPNGATTIRNVGVESDGRALLEAAAHQDGRHRPSDTAQQPVPLREPLGDQVPDLLLERSRDGAGGLRLTGEGSMLAELIKAVLERALEAELSSHLGYGKHEVAGHGSGNSRNGRIGKTVQTGVGPVRLAVPRDRAGTFEPVLVPKRAGRISGGLDAMIISLYAHGMSVRDIQHHLRQIYEVELSHEAISNITDAVLEEVRAWQARPLEAVYPVVFLDAIVVKVRDNHVVQSKPAYLAVGIDTEGAEHVPGIWPAKTPTETATAGQSARFWSAVMTDLKNRGVRDVLIARTDGLNGAVHVAFPHTTVQTCVVHLIRNAPRPVARRDRAAVAAELRKIYTAPDAEAAFDALANFTASDWGRRYPQAGRVFEAAWDRFTPFFAFTPGVRRLLYTTNGIESPNYQLRKVTKARGHFPGDDAVVKLLWLAIINIEDKRARERAACKDETGKTKSSPGSARLIEGQRTIGWREALIELDIAYPGRIR</sequence>
<dbReference type="Pfam" id="PF00872">
    <property type="entry name" value="Transposase_mut"/>
    <property type="match status" value="1"/>
</dbReference>
<evidence type="ECO:0000256" key="5">
    <source>
        <dbReference type="ARBA" id="ARBA00023172"/>
    </source>
</evidence>
<evidence type="ECO:0000313" key="8">
    <source>
        <dbReference type="Proteomes" id="UP000248544"/>
    </source>
</evidence>
<evidence type="ECO:0000256" key="2">
    <source>
        <dbReference type="ARBA" id="ARBA00010961"/>
    </source>
</evidence>
<dbReference type="AlphaFoldDB" id="A0A2W2G980"/>
<evidence type="ECO:0000256" key="3">
    <source>
        <dbReference type="ARBA" id="ARBA00022578"/>
    </source>
</evidence>
<evidence type="ECO:0000256" key="4">
    <source>
        <dbReference type="ARBA" id="ARBA00023125"/>
    </source>
</evidence>
<feature type="compositionally biased region" description="Basic and acidic residues" evidence="6">
    <location>
        <begin position="44"/>
        <end position="53"/>
    </location>
</feature>
<evidence type="ECO:0000256" key="1">
    <source>
        <dbReference type="ARBA" id="ARBA00002190"/>
    </source>
</evidence>
<comment type="caution">
    <text evidence="7">The sequence shown here is derived from an EMBL/GenBank/DDBJ whole genome shotgun (WGS) entry which is preliminary data.</text>
</comment>
<dbReference type="PANTHER" id="PTHR33217">
    <property type="entry name" value="TRANSPOSASE FOR INSERTION SEQUENCE ELEMENT IS1081"/>
    <property type="match status" value="1"/>
</dbReference>
<evidence type="ECO:0000313" key="7">
    <source>
        <dbReference type="EMBL" id="PZG44881.1"/>
    </source>
</evidence>
<keyword evidence="4" id="KW-0238">DNA-binding</keyword>
<dbReference type="GO" id="GO:0004803">
    <property type="term" value="F:transposase activity"/>
    <property type="evidence" value="ECO:0007669"/>
    <property type="project" value="InterPro"/>
</dbReference>
<proteinExistence type="inferred from homology"/>
<evidence type="ECO:0000256" key="6">
    <source>
        <dbReference type="SAM" id="MobiDB-lite"/>
    </source>
</evidence>
<dbReference type="PANTHER" id="PTHR33217:SF8">
    <property type="entry name" value="MUTATOR FAMILY TRANSPOSASE"/>
    <property type="match status" value="1"/>
</dbReference>
<accession>A0A2W2G980</accession>
<gene>
    <name evidence="7" type="ORF">C1I98_16395</name>
</gene>
<dbReference type="InterPro" id="IPR001207">
    <property type="entry name" value="Transposase_mutator"/>
</dbReference>
<feature type="region of interest" description="Disordered" evidence="6">
    <location>
        <begin position="44"/>
        <end position="66"/>
    </location>
</feature>
<protein>
    <submittedName>
        <fullName evidence="7">IS256 family transposase</fullName>
    </submittedName>
</protein>
<dbReference type="EMBL" id="POUA01000115">
    <property type="protein sequence ID" value="PZG44881.1"/>
    <property type="molecule type" value="Genomic_DNA"/>
</dbReference>